<feature type="compositionally biased region" description="Basic and acidic residues" evidence="5">
    <location>
        <begin position="334"/>
        <end position="343"/>
    </location>
</feature>
<gene>
    <name evidence="7" type="ORF">HDF16_004746</name>
</gene>
<accession>A0A7W7ZHL9</accession>
<keyword evidence="4" id="KW-0804">Transcription</keyword>
<evidence type="ECO:0000256" key="4">
    <source>
        <dbReference type="ARBA" id="ARBA00023163"/>
    </source>
</evidence>
<keyword evidence="3 7" id="KW-0238">DNA-binding</keyword>
<name>A0A7W7ZHL9_9BACT</name>
<dbReference type="Pfam" id="PF00126">
    <property type="entry name" value="HTH_1"/>
    <property type="match status" value="1"/>
</dbReference>
<feature type="domain" description="HTH lysR-type" evidence="6">
    <location>
        <begin position="1"/>
        <end position="63"/>
    </location>
</feature>
<dbReference type="GO" id="GO:0003700">
    <property type="term" value="F:DNA-binding transcription factor activity"/>
    <property type="evidence" value="ECO:0007669"/>
    <property type="project" value="InterPro"/>
</dbReference>
<evidence type="ECO:0000259" key="6">
    <source>
        <dbReference type="PROSITE" id="PS50931"/>
    </source>
</evidence>
<organism evidence="7 8">
    <name type="scientific">Granulicella aggregans</name>
    <dbReference type="NCBI Taxonomy" id="474949"/>
    <lineage>
        <taxon>Bacteria</taxon>
        <taxon>Pseudomonadati</taxon>
        <taxon>Acidobacteriota</taxon>
        <taxon>Terriglobia</taxon>
        <taxon>Terriglobales</taxon>
        <taxon>Acidobacteriaceae</taxon>
        <taxon>Granulicella</taxon>
    </lineage>
</organism>
<evidence type="ECO:0000256" key="2">
    <source>
        <dbReference type="ARBA" id="ARBA00023015"/>
    </source>
</evidence>
<dbReference type="InterPro" id="IPR036390">
    <property type="entry name" value="WH_DNA-bd_sf"/>
</dbReference>
<dbReference type="Gene3D" id="1.10.10.10">
    <property type="entry name" value="Winged helix-like DNA-binding domain superfamily/Winged helix DNA-binding domain"/>
    <property type="match status" value="1"/>
</dbReference>
<dbReference type="PANTHER" id="PTHR30346:SF0">
    <property type="entry name" value="HCA OPERON TRANSCRIPTIONAL ACTIVATOR HCAR"/>
    <property type="match status" value="1"/>
</dbReference>
<evidence type="ECO:0000313" key="7">
    <source>
        <dbReference type="EMBL" id="MBB5060012.1"/>
    </source>
</evidence>
<dbReference type="SUPFAM" id="SSF46785">
    <property type="entry name" value="Winged helix' DNA-binding domain"/>
    <property type="match status" value="1"/>
</dbReference>
<comment type="caution">
    <text evidence="7">The sequence shown here is derived from an EMBL/GenBank/DDBJ whole genome shotgun (WGS) entry which is preliminary data.</text>
</comment>
<dbReference type="PANTHER" id="PTHR30346">
    <property type="entry name" value="TRANSCRIPTIONAL DUAL REGULATOR HCAR-RELATED"/>
    <property type="match status" value="1"/>
</dbReference>
<evidence type="ECO:0000256" key="5">
    <source>
        <dbReference type="SAM" id="MobiDB-lite"/>
    </source>
</evidence>
<dbReference type="GO" id="GO:0032993">
    <property type="term" value="C:protein-DNA complex"/>
    <property type="evidence" value="ECO:0007669"/>
    <property type="project" value="TreeGrafter"/>
</dbReference>
<dbReference type="CDD" id="cd08414">
    <property type="entry name" value="PBP2_LTTR_aromatics_like"/>
    <property type="match status" value="1"/>
</dbReference>
<reference evidence="7 8" key="1">
    <citation type="submission" date="2020-08" db="EMBL/GenBank/DDBJ databases">
        <title>Genomic Encyclopedia of Type Strains, Phase IV (KMG-V): Genome sequencing to study the core and pangenomes of soil and plant-associated prokaryotes.</title>
        <authorList>
            <person name="Whitman W."/>
        </authorList>
    </citation>
    <scope>NUCLEOTIDE SEQUENCE [LARGE SCALE GENOMIC DNA]</scope>
    <source>
        <strain evidence="7 8">M8UP14</strain>
    </source>
</reference>
<comment type="similarity">
    <text evidence="1">Belongs to the LysR transcriptional regulatory family.</text>
</comment>
<dbReference type="InterPro" id="IPR000847">
    <property type="entry name" value="LysR_HTH_N"/>
</dbReference>
<dbReference type="InterPro" id="IPR036388">
    <property type="entry name" value="WH-like_DNA-bd_sf"/>
</dbReference>
<dbReference type="Pfam" id="PF03466">
    <property type="entry name" value="LysR_substrate"/>
    <property type="match status" value="1"/>
</dbReference>
<dbReference type="InterPro" id="IPR005119">
    <property type="entry name" value="LysR_subst-bd"/>
</dbReference>
<dbReference type="SUPFAM" id="SSF53850">
    <property type="entry name" value="Periplasmic binding protein-like II"/>
    <property type="match status" value="1"/>
</dbReference>
<dbReference type="GO" id="GO:0003677">
    <property type="term" value="F:DNA binding"/>
    <property type="evidence" value="ECO:0007669"/>
    <property type="project" value="UniProtKB-KW"/>
</dbReference>
<dbReference type="Gene3D" id="3.40.190.10">
    <property type="entry name" value="Periplasmic binding protein-like II"/>
    <property type="match status" value="2"/>
</dbReference>
<evidence type="ECO:0000256" key="1">
    <source>
        <dbReference type="ARBA" id="ARBA00009437"/>
    </source>
</evidence>
<dbReference type="Proteomes" id="UP000540989">
    <property type="component" value="Unassembled WGS sequence"/>
</dbReference>
<dbReference type="AlphaFoldDB" id="A0A7W7ZHL9"/>
<protein>
    <submittedName>
        <fullName evidence="7">DNA-binding transcriptional LysR family regulator</fullName>
    </submittedName>
</protein>
<dbReference type="RefSeq" id="WP_184222044.1">
    <property type="nucleotide sequence ID" value="NZ_JACHIP010000008.1"/>
</dbReference>
<feature type="region of interest" description="Disordered" evidence="5">
    <location>
        <begin position="296"/>
        <end position="343"/>
    </location>
</feature>
<proteinExistence type="inferred from homology"/>
<keyword evidence="8" id="KW-1185">Reference proteome</keyword>
<keyword evidence="2" id="KW-0805">Transcription regulation</keyword>
<dbReference type="PROSITE" id="PS50931">
    <property type="entry name" value="HTH_LYSR"/>
    <property type="match status" value="1"/>
</dbReference>
<dbReference type="EMBL" id="JACHIP010000008">
    <property type="protein sequence ID" value="MBB5060012.1"/>
    <property type="molecule type" value="Genomic_DNA"/>
</dbReference>
<evidence type="ECO:0000256" key="3">
    <source>
        <dbReference type="ARBA" id="ARBA00023125"/>
    </source>
</evidence>
<evidence type="ECO:0000313" key="8">
    <source>
        <dbReference type="Proteomes" id="UP000540989"/>
    </source>
</evidence>
<sequence>MYDWADLRYFRYLLTILERQGFRAAAEELHISQPSLTVQARKFQENASVRLFQKTKSGRIRPTEAGVAFISLARLLLETREEVMNALVQIERGEIGSVRFGCAPLVDQRVFRDLCSLHKEILPQCSLRPTHGDTDQLAEEVARGQVDAAVVTLPLRHPELRIEEIRRDRLVACLRHDDPLARKPVLNVTDLQGNLTVFYHPQRHPDAHEVLVHMLASAGITIDECSLASHPSEMQMLVKEGHGLTLIREGSRIDDELTIRPIADVTWTVDTAVIYHKQRHPKTVPILVKKLRRQFQDEASGNGRKEDTASLRIHGSARKPPQAARNVPVQLTFLDRKHGASKR</sequence>